<reference evidence="2" key="1">
    <citation type="submission" date="2023-07" db="EMBL/GenBank/DDBJ databases">
        <title>Two novel species in the genus Flavivirga.</title>
        <authorList>
            <person name="Kwon K."/>
        </authorList>
    </citation>
    <scope>NUCLEOTIDE SEQUENCE</scope>
    <source>
        <strain evidence="2">KCTC 52353</strain>
    </source>
</reference>
<evidence type="ECO:0008006" key="4">
    <source>
        <dbReference type="Google" id="ProtNLM"/>
    </source>
</evidence>
<accession>A0ABT8WA99</accession>
<dbReference type="Proteomes" id="UP001176883">
    <property type="component" value="Unassembled WGS sequence"/>
</dbReference>
<gene>
    <name evidence="2" type="ORF">Q4Q35_09385</name>
</gene>
<name>A0ABT8WA99_9FLAO</name>
<keyword evidence="3" id="KW-1185">Reference proteome</keyword>
<feature type="signal peptide" evidence="1">
    <location>
        <begin position="1"/>
        <end position="19"/>
    </location>
</feature>
<proteinExistence type="predicted"/>
<evidence type="ECO:0000313" key="3">
    <source>
        <dbReference type="Proteomes" id="UP001176883"/>
    </source>
</evidence>
<evidence type="ECO:0000256" key="1">
    <source>
        <dbReference type="SAM" id="SignalP"/>
    </source>
</evidence>
<sequence length="318" mass="35880">MRKSIIIISLILCANSVKAQFSVMQDGKGETSFQLFRINTITINTEKTSLGFSITPKDITNTKGEEYWTVTVSANAKESISNLFKGGEFQFSGKLGANLVFDRTDYGGRGNPGSGNLKYHFVGVELLYSRNNVFDSMKDFDNQIFDKTNIGFRVNYGWNFQNVRFKNRLLSYLEDFTAGISGSIGIKDNTDIISQVEIITSTQSFENGTSIRTVSETENVYELTSLIPNQKFSRFNLDFGKHFLNKRIFANLHMTYAIDENLKPVLNPSFGFFAIKKGAPLEAVVGIQIQTSDWSNNRQSENDRWERTNIVLTAGFPF</sequence>
<dbReference type="RefSeq" id="WP_303277715.1">
    <property type="nucleotide sequence ID" value="NZ_JAUOEK010000105.1"/>
</dbReference>
<protein>
    <recommendedName>
        <fullName evidence="4">DUF2219 domain-containing protein</fullName>
    </recommendedName>
</protein>
<keyword evidence="1" id="KW-0732">Signal</keyword>
<feature type="chain" id="PRO_5045290432" description="DUF2219 domain-containing protein" evidence="1">
    <location>
        <begin position="20"/>
        <end position="318"/>
    </location>
</feature>
<comment type="caution">
    <text evidence="2">The sequence shown here is derived from an EMBL/GenBank/DDBJ whole genome shotgun (WGS) entry which is preliminary data.</text>
</comment>
<dbReference type="EMBL" id="JAUOEK010000105">
    <property type="protein sequence ID" value="MDO5970021.1"/>
    <property type="molecule type" value="Genomic_DNA"/>
</dbReference>
<organism evidence="2 3">
    <name type="scientific">Flavivirga aquimarina</name>
    <dbReference type="NCBI Taxonomy" id="2027862"/>
    <lineage>
        <taxon>Bacteria</taxon>
        <taxon>Pseudomonadati</taxon>
        <taxon>Bacteroidota</taxon>
        <taxon>Flavobacteriia</taxon>
        <taxon>Flavobacteriales</taxon>
        <taxon>Flavobacteriaceae</taxon>
        <taxon>Flavivirga</taxon>
    </lineage>
</organism>
<evidence type="ECO:0000313" key="2">
    <source>
        <dbReference type="EMBL" id="MDO5970021.1"/>
    </source>
</evidence>